<dbReference type="PANTHER" id="PTHR35910:SF6">
    <property type="entry name" value="2EXR DOMAIN-CONTAINING PROTEIN"/>
    <property type="match status" value="1"/>
</dbReference>
<protein>
    <submittedName>
        <fullName evidence="2">08c29611-9b3b-4c57-a6b5-70e8e162df37</fullName>
    </submittedName>
</protein>
<dbReference type="OrthoDB" id="3473305at2759"/>
<keyword evidence="3" id="KW-1185">Reference proteome</keyword>
<evidence type="ECO:0000313" key="2">
    <source>
        <dbReference type="EMBL" id="CAD6445185.1"/>
    </source>
</evidence>
<feature type="domain" description="2EXR" evidence="1">
    <location>
        <begin position="53"/>
        <end position="165"/>
    </location>
</feature>
<comment type="caution">
    <text evidence="2">The sequence shown here is derived from an EMBL/GenBank/DDBJ whole genome shotgun (WGS) entry which is preliminary data.</text>
</comment>
<evidence type="ECO:0000313" key="3">
    <source>
        <dbReference type="Proteomes" id="UP000624404"/>
    </source>
</evidence>
<dbReference type="InterPro" id="IPR045518">
    <property type="entry name" value="2EXR"/>
</dbReference>
<reference evidence="2" key="1">
    <citation type="submission" date="2020-10" db="EMBL/GenBank/DDBJ databases">
        <authorList>
            <person name="Kusch S."/>
        </authorList>
    </citation>
    <scope>NUCLEOTIDE SEQUENCE</scope>
    <source>
        <strain evidence="2">SwB9</strain>
    </source>
</reference>
<proteinExistence type="predicted"/>
<gene>
    <name evidence="2" type="ORF">SCLTRI_LOCUS4977</name>
</gene>
<dbReference type="Proteomes" id="UP000624404">
    <property type="component" value="Unassembled WGS sequence"/>
</dbReference>
<dbReference type="AlphaFoldDB" id="A0A8H2ZSS9"/>
<organism evidence="2 3">
    <name type="scientific">Sclerotinia trifoliorum</name>
    <dbReference type="NCBI Taxonomy" id="28548"/>
    <lineage>
        <taxon>Eukaryota</taxon>
        <taxon>Fungi</taxon>
        <taxon>Dikarya</taxon>
        <taxon>Ascomycota</taxon>
        <taxon>Pezizomycotina</taxon>
        <taxon>Leotiomycetes</taxon>
        <taxon>Helotiales</taxon>
        <taxon>Sclerotiniaceae</taxon>
        <taxon>Sclerotinia</taxon>
    </lineage>
</organism>
<name>A0A8H2ZSS9_9HELO</name>
<dbReference type="PANTHER" id="PTHR35910">
    <property type="entry name" value="2EXR DOMAIN-CONTAINING PROTEIN"/>
    <property type="match status" value="1"/>
</dbReference>
<accession>A0A8H2ZSS9</accession>
<dbReference type="Pfam" id="PF20150">
    <property type="entry name" value="2EXR"/>
    <property type="match status" value="1"/>
</dbReference>
<dbReference type="EMBL" id="CAJHIA010000014">
    <property type="protein sequence ID" value="CAD6445185.1"/>
    <property type="molecule type" value="Genomic_DNA"/>
</dbReference>
<sequence>MPPTRRRREMKEIKYKDRLIASSWISDLAINRIVPRVGFSGPRVLSGAAATTFHIFLELPVELQRNIWQWYGRIHARTTPNVIKIFKHTKTELAEGPLPRGVRDRKSFTVSTRSQAVEYKLPPIFFVCRLSFLVAKELYEKEYQAIPMGTNDKQVTYYNGDKDVIVLESFYVLQDWRYNRQTDSESKGLVPVNPMQAAQEVINRRINVRHLVIDGMTQSPLTQKLLGRFYDCKSIILGTNRKVRDEGFSTSELHKADRLHLLACRDTLFRYWAQERAGNFVREDYRGKETRSVVVQPSWDPSETTISNPVLFFWDPYDILLKVEYSHPAIRRENEEYDNSKSTITFINDFKFSHDHVRQFENPWRTYLG</sequence>
<evidence type="ECO:0000259" key="1">
    <source>
        <dbReference type="Pfam" id="PF20150"/>
    </source>
</evidence>